<evidence type="ECO:0000256" key="1">
    <source>
        <dbReference type="SAM" id="MobiDB-lite"/>
    </source>
</evidence>
<reference evidence="2" key="1">
    <citation type="submission" date="2021-02" db="EMBL/GenBank/DDBJ databases">
        <title>The CRISPR/cas machinery reduction and long-range gene transfer in the hot spring cyanobacterium Synechococcus.</title>
        <authorList>
            <person name="Dvorak P."/>
            <person name="Jahodarova E."/>
            <person name="Hasler P."/>
            <person name="Poulickova A."/>
        </authorList>
    </citation>
    <scope>NUCLEOTIDE SEQUENCE</scope>
    <source>
        <strain evidence="2">Rupite</strain>
    </source>
</reference>
<feature type="region of interest" description="Disordered" evidence="1">
    <location>
        <begin position="1"/>
        <end position="84"/>
    </location>
</feature>
<comment type="caution">
    <text evidence="2">The sequence shown here is derived from an EMBL/GenBank/DDBJ whole genome shotgun (WGS) entry which is preliminary data.</text>
</comment>
<gene>
    <name evidence="2" type="ORF">JX360_04665</name>
</gene>
<feature type="compositionally biased region" description="Basic residues" evidence="1">
    <location>
        <begin position="275"/>
        <end position="294"/>
    </location>
</feature>
<keyword evidence="3" id="KW-1185">Reference proteome</keyword>
<accession>A0ABT0C908</accession>
<protein>
    <submittedName>
        <fullName evidence="2">Uncharacterized protein</fullName>
    </submittedName>
</protein>
<feature type="compositionally biased region" description="Low complexity" evidence="1">
    <location>
        <begin position="45"/>
        <end position="68"/>
    </location>
</feature>
<dbReference type="EMBL" id="JAFIRA010000007">
    <property type="protein sequence ID" value="MCJ2542202.1"/>
    <property type="molecule type" value="Genomic_DNA"/>
</dbReference>
<feature type="compositionally biased region" description="Polar residues" evidence="1">
    <location>
        <begin position="18"/>
        <end position="31"/>
    </location>
</feature>
<proteinExistence type="predicted"/>
<sequence>MSSDLRPPFRPVRPPKPSSASGKVSSQQTDRNLAGLNPPEEPQHSSEPAAPAQPSSPASAAAIKAAQSEDLETERTYLEPIPPPGEEMQYRAIGLIEGQYIPSPQQFTRGVLRTPDGLDLDAVLLGRVMSLVRKHLRPERNYLWVVYPRTREKTEDLHVQLMGVWAPEEMGQPLPQGSRSPVVPDWFSIRGEVVFQSQEKGFIIVKIRQSGKKASSNRNEAALASSKPQAFKLRLMGSLPSKGVGTFWDLQVRRQGSLLYVEAGTPIGPVIKTPPRPRLKRSRSTPRPQIKKALSKPASSGESIPEQFYSPRDPAKVPKPIKKKRP</sequence>
<evidence type="ECO:0000313" key="3">
    <source>
        <dbReference type="Proteomes" id="UP000830835"/>
    </source>
</evidence>
<feature type="compositionally biased region" description="Pro residues" evidence="1">
    <location>
        <begin position="8"/>
        <end position="17"/>
    </location>
</feature>
<dbReference type="Proteomes" id="UP000830835">
    <property type="component" value="Unassembled WGS sequence"/>
</dbReference>
<name>A0ABT0C908_THEVL</name>
<organism evidence="2 3">
    <name type="scientific">Thermostichus vulcanus str. 'Rupite'</name>
    <dbReference type="NCBI Taxonomy" id="2813851"/>
    <lineage>
        <taxon>Bacteria</taxon>
        <taxon>Bacillati</taxon>
        <taxon>Cyanobacteriota</taxon>
        <taxon>Cyanophyceae</taxon>
        <taxon>Thermostichales</taxon>
        <taxon>Thermostichaceae</taxon>
        <taxon>Thermostichus</taxon>
    </lineage>
</organism>
<evidence type="ECO:0000313" key="2">
    <source>
        <dbReference type="EMBL" id="MCJ2542202.1"/>
    </source>
</evidence>
<dbReference type="RefSeq" id="WP_244349431.1">
    <property type="nucleotide sequence ID" value="NZ_JAFIRA010000007.1"/>
</dbReference>
<feature type="region of interest" description="Disordered" evidence="1">
    <location>
        <begin position="269"/>
        <end position="326"/>
    </location>
</feature>